<dbReference type="Gene3D" id="3.40.50.1110">
    <property type="entry name" value="SGNH hydrolase"/>
    <property type="match status" value="1"/>
</dbReference>
<name>A0A9X3J8N5_9BACT</name>
<gene>
    <name evidence="4" type="ORF">OU798_20520</name>
</gene>
<dbReference type="Pfam" id="PF03629">
    <property type="entry name" value="SASA"/>
    <property type="match status" value="1"/>
</dbReference>
<dbReference type="InterPro" id="IPR005181">
    <property type="entry name" value="SASA"/>
</dbReference>
<keyword evidence="1" id="KW-0378">Hydrolase</keyword>
<feature type="domain" description="Sialate O-acetylesterase" evidence="3">
    <location>
        <begin position="107"/>
        <end position="355"/>
    </location>
</feature>
<dbReference type="GO" id="GO:0005975">
    <property type="term" value="P:carbohydrate metabolic process"/>
    <property type="evidence" value="ECO:0007669"/>
    <property type="project" value="TreeGrafter"/>
</dbReference>
<dbReference type="PANTHER" id="PTHR22901:SF0">
    <property type="entry name" value="SIALATE O-ACETYLESTERASE"/>
    <property type="match status" value="1"/>
</dbReference>
<accession>A0A9X3J8N5</accession>
<dbReference type="RefSeq" id="WP_343335072.1">
    <property type="nucleotide sequence ID" value="NZ_JAPOHD010000063.1"/>
</dbReference>
<evidence type="ECO:0000256" key="2">
    <source>
        <dbReference type="SAM" id="SignalP"/>
    </source>
</evidence>
<dbReference type="SUPFAM" id="SSF52266">
    <property type="entry name" value="SGNH hydrolase"/>
    <property type="match status" value="1"/>
</dbReference>
<dbReference type="PANTHER" id="PTHR22901">
    <property type="entry name" value="SIALATE O-ACETYLESTERASE"/>
    <property type="match status" value="1"/>
</dbReference>
<feature type="chain" id="PRO_5040942218" description="Sialate O-acetylesterase domain-containing protein" evidence="2">
    <location>
        <begin position="23"/>
        <end position="470"/>
    </location>
</feature>
<evidence type="ECO:0000313" key="4">
    <source>
        <dbReference type="EMBL" id="MCY1722746.1"/>
    </source>
</evidence>
<dbReference type="InterPro" id="IPR039329">
    <property type="entry name" value="SIAE"/>
</dbReference>
<reference evidence="4" key="1">
    <citation type="submission" date="2022-11" db="EMBL/GenBank/DDBJ databases">
        <title>Marilongibacter aestuarii gen. nov., sp. nov., isolated from tidal flat sediment.</title>
        <authorList>
            <person name="Jiayan W."/>
        </authorList>
    </citation>
    <scope>NUCLEOTIDE SEQUENCE</scope>
    <source>
        <strain evidence="4">Z1-6</strain>
    </source>
</reference>
<keyword evidence="5" id="KW-1185">Reference proteome</keyword>
<dbReference type="GO" id="GO:0001681">
    <property type="term" value="F:sialate O-acetylesterase activity"/>
    <property type="evidence" value="ECO:0007669"/>
    <property type="project" value="InterPro"/>
</dbReference>
<dbReference type="InterPro" id="IPR013783">
    <property type="entry name" value="Ig-like_fold"/>
</dbReference>
<comment type="caution">
    <text evidence="4">The sequence shown here is derived from an EMBL/GenBank/DDBJ whole genome shotgun (WGS) entry which is preliminary data.</text>
</comment>
<organism evidence="4 5">
    <name type="scientific">Draconibacterium aestuarii</name>
    <dbReference type="NCBI Taxonomy" id="2998507"/>
    <lineage>
        <taxon>Bacteria</taxon>
        <taxon>Pseudomonadati</taxon>
        <taxon>Bacteroidota</taxon>
        <taxon>Bacteroidia</taxon>
        <taxon>Marinilabiliales</taxon>
        <taxon>Prolixibacteraceae</taxon>
        <taxon>Draconibacterium</taxon>
    </lineage>
</organism>
<evidence type="ECO:0000313" key="5">
    <source>
        <dbReference type="Proteomes" id="UP001145087"/>
    </source>
</evidence>
<sequence>MTRTFLLFIATFLIFSSLSSQAEINLPNLFGNGMVLQQNTNAAIWGTANTNSTVEITTSWNNASYTTEADASGKWKTNVATPKAGGPFTITISDGKAMKLENVLIGEVWVCSGQSNMQMPMKGYFNQPILESNKIIATSTNKSIRLITIERDKSLSPKSDFSGEWLECNPGNLLDFSATAYFFGKMIQETLDVPVGLICSAWGGTRIEPWISENGFKKFDWVNLPDKNSTDEFNQQTPTVLFNAMISPMVGFAIRGGLWYQGESNRNEPAEYEKIMPGLIENWRAEWGIGDFPFYYCQIAPFEYGNGTNSAFLREAQLNASTAVPNIGMAGLMDAGEKHCIHPANKQAAGERLAYLALAQTYGLKGFAYSGPVLKEMTTEGSTAKLTFDFAPNGLTTFGKDLINFTIAGENKQFYPAQATITRQGISVSSPLVEKPVAVRYAFENFVVGELFNIEGLPASSFRTDDWEIK</sequence>
<protein>
    <recommendedName>
        <fullName evidence="3">Sialate O-acetylesterase domain-containing protein</fullName>
    </recommendedName>
</protein>
<evidence type="ECO:0000256" key="1">
    <source>
        <dbReference type="ARBA" id="ARBA00022801"/>
    </source>
</evidence>
<dbReference type="EMBL" id="JAPOHD010000063">
    <property type="protein sequence ID" value="MCY1722746.1"/>
    <property type="molecule type" value="Genomic_DNA"/>
</dbReference>
<evidence type="ECO:0000259" key="3">
    <source>
        <dbReference type="Pfam" id="PF03629"/>
    </source>
</evidence>
<keyword evidence="2" id="KW-0732">Signal</keyword>
<dbReference type="Gene3D" id="2.60.40.10">
    <property type="entry name" value="Immunoglobulins"/>
    <property type="match status" value="1"/>
</dbReference>
<feature type="signal peptide" evidence="2">
    <location>
        <begin position="1"/>
        <end position="22"/>
    </location>
</feature>
<dbReference type="Proteomes" id="UP001145087">
    <property type="component" value="Unassembled WGS sequence"/>
</dbReference>
<proteinExistence type="predicted"/>
<dbReference type="AlphaFoldDB" id="A0A9X3J8N5"/>
<dbReference type="InterPro" id="IPR036514">
    <property type="entry name" value="SGNH_hydro_sf"/>
</dbReference>